<sequence length="62" mass="6288">VGGGGEGVEVGPFSSSSAGDNNSLSSLRSPAIGLRTSSNNTDNSLILNSDFPINYNVVLKTC</sequence>
<feature type="non-terminal residue" evidence="2">
    <location>
        <position position="1"/>
    </location>
</feature>
<dbReference type="EMBL" id="CAJNOO010007508">
    <property type="protein sequence ID" value="CAF1469459.1"/>
    <property type="molecule type" value="Genomic_DNA"/>
</dbReference>
<gene>
    <name evidence="2" type="ORF">RFH988_LOCUS37487</name>
</gene>
<proteinExistence type="predicted"/>
<organism evidence="2 3">
    <name type="scientific">Rotaria sordida</name>
    <dbReference type="NCBI Taxonomy" id="392033"/>
    <lineage>
        <taxon>Eukaryota</taxon>
        <taxon>Metazoa</taxon>
        <taxon>Spiralia</taxon>
        <taxon>Gnathifera</taxon>
        <taxon>Rotifera</taxon>
        <taxon>Eurotatoria</taxon>
        <taxon>Bdelloidea</taxon>
        <taxon>Philodinida</taxon>
        <taxon>Philodinidae</taxon>
        <taxon>Rotaria</taxon>
    </lineage>
</organism>
<accession>A0A815QY27</accession>
<dbReference type="AlphaFoldDB" id="A0A815QY27"/>
<feature type="compositionally biased region" description="Low complexity" evidence="1">
    <location>
        <begin position="9"/>
        <end position="27"/>
    </location>
</feature>
<protein>
    <submittedName>
        <fullName evidence="2">Uncharacterized protein</fullName>
    </submittedName>
</protein>
<evidence type="ECO:0000313" key="2">
    <source>
        <dbReference type="EMBL" id="CAF1469459.1"/>
    </source>
</evidence>
<reference evidence="2" key="1">
    <citation type="submission" date="2021-02" db="EMBL/GenBank/DDBJ databases">
        <authorList>
            <person name="Nowell W R."/>
        </authorList>
    </citation>
    <scope>NUCLEOTIDE SEQUENCE</scope>
</reference>
<evidence type="ECO:0000313" key="3">
    <source>
        <dbReference type="Proteomes" id="UP000663882"/>
    </source>
</evidence>
<evidence type="ECO:0000256" key="1">
    <source>
        <dbReference type="SAM" id="MobiDB-lite"/>
    </source>
</evidence>
<name>A0A815QY27_9BILA</name>
<comment type="caution">
    <text evidence="2">The sequence shown here is derived from an EMBL/GenBank/DDBJ whole genome shotgun (WGS) entry which is preliminary data.</text>
</comment>
<dbReference type="Proteomes" id="UP000663882">
    <property type="component" value="Unassembled WGS sequence"/>
</dbReference>
<feature type="compositionally biased region" description="Polar residues" evidence="1">
    <location>
        <begin position="35"/>
        <end position="44"/>
    </location>
</feature>
<feature type="region of interest" description="Disordered" evidence="1">
    <location>
        <begin position="1"/>
        <end position="44"/>
    </location>
</feature>